<proteinExistence type="predicted"/>
<evidence type="ECO:0000313" key="5">
    <source>
        <dbReference type="Proteomes" id="UP001172708"/>
    </source>
</evidence>
<feature type="region of interest" description="Disordered" evidence="1">
    <location>
        <begin position="232"/>
        <end position="284"/>
    </location>
</feature>
<keyword evidence="5" id="KW-1185">Reference proteome</keyword>
<protein>
    <submittedName>
        <fullName evidence="4">DUF4126 domain-containing protein</fullName>
    </submittedName>
</protein>
<keyword evidence="2" id="KW-0812">Transmembrane</keyword>
<dbReference type="InterPro" id="IPR025196">
    <property type="entry name" value="DUF4126"/>
</dbReference>
<feature type="transmembrane region" description="Helical" evidence="2">
    <location>
        <begin position="42"/>
        <end position="63"/>
    </location>
</feature>
<feature type="domain" description="DUF4126" evidence="3">
    <location>
        <begin position="5"/>
        <end position="181"/>
    </location>
</feature>
<organism evidence="4 5">
    <name type="scientific">Demequina muriae</name>
    <dbReference type="NCBI Taxonomy" id="3051664"/>
    <lineage>
        <taxon>Bacteria</taxon>
        <taxon>Bacillati</taxon>
        <taxon>Actinomycetota</taxon>
        <taxon>Actinomycetes</taxon>
        <taxon>Micrococcales</taxon>
        <taxon>Demequinaceae</taxon>
        <taxon>Demequina</taxon>
    </lineage>
</organism>
<feature type="transmembrane region" description="Helical" evidence="2">
    <location>
        <begin position="75"/>
        <end position="98"/>
    </location>
</feature>
<gene>
    <name evidence="4" type="ORF">QQX02_02735</name>
</gene>
<feature type="transmembrane region" description="Helical" evidence="2">
    <location>
        <begin position="152"/>
        <end position="182"/>
    </location>
</feature>
<evidence type="ECO:0000256" key="2">
    <source>
        <dbReference type="SAM" id="Phobius"/>
    </source>
</evidence>
<feature type="region of interest" description="Disordered" evidence="1">
    <location>
        <begin position="187"/>
        <end position="209"/>
    </location>
</feature>
<accession>A0ABT8GF00</accession>
<evidence type="ECO:0000313" key="4">
    <source>
        <dbReference type="EMBL" id="MDN4479841.1"/>
    </source>
</evidence>
<dbReference type="Pfam" id="PF13548">
    <property type="entry name" value="DUF4126"/>
    <property type="match status" value="1"/>
</dbReference>
<comment type="caution">
    <text evidence="4">The sequence shown here is derived from an EMBL/GenBank/DDBJ whole genome shotgun (WGS) entry which is preliminary data.</text>
</comment>
<dbReference type="RefSeq" id="WP_301141066.1">
    <property type="nucleotide sequence ID" value="NZ_JAUHQA010000001.1"/>
</dbReference>
<evidence type="ECO:0000256" key="1">
    <source>
        <dbReference type="SAM" id="MobiDB-lite"/>
    </source>
</evidence>
<feature type="compositionally biased region" description="Low complexity" evidence="1">
    <location>
        <begin position="253"/>
        <end position="284"/>
    </location>
</feature>
<evidence type="ECO:0000259" key="3">
    <source>
        <dbReference type="Pfam" id="PF13548"/>
    </source>
</evidence>
<dbReference type="EMBL" id="JAUHQA010000001">
    <property type="protein sequence ID" value="MDN4479841.1"/>
    <property type="molecule type" value="Genomic_DNA"/>
</dbReference>
<keyword evidence="2" id="KW-1133">Transmembrane helix</keyword>
<dbReference type="Proteomes" id="UP001172708">
    <property type="component" value="Unassembled WGS sequence"/>
</dbReference>
<keyword evidence="2" id="KW-0472">Membrane</keyword>
<feature type="compositionally biased region" description="Basic and acidic residues" evidence="1">
    <location>
        <begin position="194"/>
        <end position="209"/>
    </location>
</feature>
<reference evidence="4" key="1">
    <citation type="submission" date="2023-06" db="EMBL/GenBank/DDBJ databases">
        <title>Egi l300058.</title>
        <authorList>
            <person name="Gao L."/>
            <person name="Fang B.-Z."/>
            <person name="Li W.-J."/>
        </authorList>
    </citation>
    <scope>NUCLEOTIDE SEQUENCE</scope>
    <source>
        <strain evidence="4">EGI L300058</strain>
    </source>
</reference>
<sequence length="284" mass="30441">MLAALTGAGLSAAAGLNAFIPLVLVGVFARFTEFIQLPAHLEWLQSWPAIIISLALLVAELILDKIPGVDHVNDLIQTAVRPVVGGVIFAATAASTVVDQSNFWQDNPLIAGLVGAVVALATHVAKAASRPAVNATTGGTGAPLASFAEDAIAVGLVLVAIFVPVLVVFVFLFMGIAVYRIVTTGRRRRRHREMRQAEERMERESHEAEGGMVAWWRSKWREPRRLSRSARHAWIEGKDGGTPTPQTPPSSQSPPTTQSPQTTQSAQTTQSPQPTQSPRTPQSP</sequence>
<name>A0ABT8GF00_9MICO</name>